<name>A9WSX0_RENSM</name>
<keyword evidence="4 8" id="KW-0812">Transmembrane</keyword>
<dbReference type="eggNOG" id="COG2610">
    <property type="taxonomic scope" value="Bacteria"/>
</dbReference>
<comment type="subcellular location">
    <subcellularLocation>
        <location evidence="1">Cell membrane</location>
        <topology evidence="1">Multi-pass membrane protein</topology>
    </subcellularLocation>
</comment>
<evidence type="ECO:0000313" key="9">
    <source>
        <dbReference type="EMBL" id="ABY23908.1"/>
    </source>
</evidence>
<accession>A9WSX0</accession>
<evidence type="ECO:0000256" key="7">
    <source>
        <dbReference type="ARBA" id="ARBA00049663"/>
    </source>
</evidence>
<evidence type="ECO:0000256" key="2">
    <source>
        <dbReference type="ARBA" id="ARBA00022448"/>
    </source>
</evidence>
<keyword evidence="6 8" id="KW-0472">Membrane</keyword>
<dbReference type="GO" id="GO:0015128">
    <property type="term" value="F:gluconate transmembrane transporter activity"/>
    <property type="evidence" value="ECO:0007669"/>
    <property type="project" value="InterPro"/>
</dbReference>
<evidence type="ECO:0000256" key="8">
    <source>
        <dbReference type="SAM" id="Phobius"/>
    </source>
</evidence>
<dbReference type="STRING" id="288705.RSal33209_2176"/>
<evidence type="ECO:0000256" key="4">
    <source>
        <dbReference type="ARBA" id="ARBA00022692"/>
    </source>
</evidence>
<feature type="transmembrane region" description="Helical" evidence="8">
    <location>
        <begin position="212"/>
        <end position="232"/>
    </location>
</feature>
<evidence type="ECO:0000256" key="5">
    <source>
        <dbReference type="ARBA" id="ARBA00022989"/>
    </source>
</evidence>
<feature type="transmembrane region" description="Helical" evidence="8">
    <location>
        <begin position="122"/>
        <end position="140"/>
    </location>
</feature>
<organism evidence="9 10">
    <name type="scientific">Renibacterium salmoninarum (strain ATCC 33209 / DSM 20767 / JCM 11484 / NBRC 15589 / NCIMB 2235)</name>
    <dbReference type="NCBI Taxonomy" id="288705"/>
    <lineage>
        <taxon>Bacteria</taxon>
        <taxon>Bacillati</taxon>
        <taxon>Actinomycetota</taxon>
        <taxon>Actinomycetes</taxon>
        <taxon>Micrococcales</taxon>
        <taxon>Micrococcaceae</taxon>
        <taxon>Renibacterium</taxon>
    </lineage>
</organism>
<feature type="transmembrane region" description="Helical" evidence="8">
    <location>
        <begin position="322"/>
        <end position="340"/>
    </location>
</feature>
<keyword evidence="2" id="KW-0813">Transport</keyword>
<feature type="transmembrane region" description="Helical" evidence="8">
    <location>
        <begin position="160"/>
        <end position="180"/>
    </location>
</feature>
<dbReference type="HOGENOM" id="CLU_027949_0_0_11"/>
<dbReference type="PANTHER" id="PTHR30354:SF22">
    <property type="entry name" value="HIGH-AFFINITY GLUCONATE TRANSPORTER"/>
    <property type="match status" value="1"/>
</dbReference>
<evidence type="ECO:0000256" key="3">
    <source>
        <dbReference type="ARBA" id="ARBA00022475"/>
    </source>
</evidence>
<keyword evidence="3" id="KW-1003">Cell membrane</keyword>
<feature type="transmembrane region" description="Helical" evidence="8">
    <location>
        <begin position="78"/>
        <end position="101"/>
    </location>
</feature>
<sequence>MHPLLALMGVSILVGVVSGMDLEKIATAVEKGAGGTLGDVGIVVALGAMLGKILADSGTTEKLADAILRRSSDRMLPWAMAGAAFVIGIPMFFEVGLVMLLPLIFSIAKKLEDKGAFKGSPYILGGVPAIAALAAMHGMVPPHPGPLTAIATLKTDVGPTMLYGIIAAVPAIVLAGPLYARFLAPRMTVRPDAALLEQYTGSQISTKPGPNLGIGLLAVLLPALLMVFRTVGETVFPAGSAAAKITEFIGEPIIAMFVGVLFAAVVLGYARGVDSAKLRDSLGASLKPIAGILLIIAGGGAFKQVLVDAKVGDAIVSLTEHFELSALVLGWLIAMLLSVATDSSTAGIVGASGLLAPLALADPSLNLPLLALAIGSGSLFSIMRTMQLFGW</sequence>
<dbReference type="EMBL" id="CP000910">
    <property type="protein sequence ID" value="ABY23908.1"/>
    <property type="molecule type" value="Genomic_DNA"/>
</dbReference>
<feature type="transmembrane region" description="Helical" evidence="8">
    <location>
        <begin position="252"/>
        <end position="270"/>
    </location>
</feature>
<protein>
    <submittedName>
        <fullName evidence="9">Gluconate transporter</fullName>
    </submittedName>
</protein>
<keyword evidence="10" id="KW-1185">Reference proteome</keyword>
<proteinExistence type="inferred from homology"/>
<reference evidence="10" key="1">
    <citation type="journal article" date="2008" name="J. Bacteriol.">
        <title>Genome sequence of the fish pathogen Renibacterium salmoninarum suggests reductive evolution away from an environmental Arthrobacter ancestor.</title>
        <authorList>
            <person name="Wiens G.D."/>
            <person name="Rockey D.D."/>
            <person name="Wu Z."/>
            <person name="Chang J."/>
            <person name="Levy R."/>
            <person name="Crane S."/>
            <person name="Chen D.S."/>
            <person name="Capri G.R."/>
            <person name="Burnett J.R."/>
            <person name="Sudheesh P.S."/>
            <person name="Schipma M.J."/>
            <person name="Burd H."/>
            <person name="Bhattacharyya A."/>
            <person name="Rhodes L.D."/>
            <person name="Kaul R."/>
            <person name="Strom M.S."/>
        </authorList>
    </citation>
    <scope>NUCLEOTIDE SEQUENCE [LARGE SCALE GENOMIC DNA]</scope>
    <source>
        <strain evidence="10">ATCC 33209 / DSM 20767 / JCM 11484 / NBRC 15589 / NCIMB 2235</strain>
    </source>
</reference>
<evidence type="ECO:0000313" key="10">
    <source>
        <dbReference type="Proteomes" id="UP000002007"/>
    </source>
</evidence>
<dbReference type="NCBIfam" id="TIGR00791">
    <property type="entry name" value="gntP"/>
    <property type="match status" value="1"/>
</dbReference>
<dbReference type="Pfam" id="PF02447">
    <property type="entry name" value="GntP_permease"/>
    <property type="match status" value="1"/>
</dbReference>
<dbReference type="AlphaFoldDB" id="A9WSX0"/>
<dbReference type="InterPro" id="IPR003474">
    <property type="entry name" value="Glcn_transporter"/>
</dbReference>
<dbReference type="GO" id="GO:0005886">
    <property type="term" value="C:plasma membrane"/>
    <property type="evidence" value="ECO:0007669"/>
    <property type="project" value="UniProtKB-SubCell"/>
</dbReference>
<evidence type="ECO:0000256" key="6">
    <source>
        <dbReference type="ARBA" id="ARBA00023136"/>
    </source>
</evidence>
<keyword evidence="5 8" id="KW-1133">Transmembrane helix</keyword>
<comment type="similarity">
    <text evidence="7">Belongs to the GntP permease family.</text>
</comment>
<dbReference type="KEGG" id="rsa:RSal33209_2176"/>
<gene>
    <name evidence="9" type="ordered locus">RSal33209_2176</name>
</gene>
<evidence type="ECO:0000256" key="1">
    <source>
        <dbReference type="ARBA" id="ARBA00004651"/>
    </source>
</evidence>
<dbReference type="Proteomes" id="UP000002007">
    <property type="component" value="Chromosome"/>
</dbReference>
<feature type="transmembrane region" description="Helical" evidence="8">
    <location>
        <begin position="367"/>
        <end position="386"/>
    </location>
</feature>
<dbReference type="PANTHER" id="PTHR30354">
    <property type="entry name" value="GNT FAMILY GLUCONATE TRANSPORTER"/>
    <property type="match status" value="1"/>
</dbReference>